<evidence type="ECO:0000313" key="2">
    <source>
        <dbReference type="EMBL" id="EST49197.1"/>
    </source>
</evidence>
<protein>
    <submittedName>
        <fullName evidence="2">Uncharacterized protein</fullName>
    </submittedName>
</protein>
<keyword evidence="4" id="KW-1185">Reference proteome</keyword>
<sequence length="678" mass="80874">MDNSIINIKTLQSVIFNRVEAFNIQITQYDQYTNVDHAIQILDQFLNQNNDATLLLESVLSLYKKDKQILIKIFSLIQCYLKNFAISLDDLPELIYQLILVTQRQQNITDDEIIIIQYLQKYFNLDSKEQIISTIINLQTQYNQEQAIISQNQQIVQQLYHQLEQFDTNYNQLQDKYNQKLDLENLYNQLSLEYAEKINLSNILSEELKNTQLVVRDLNSNNISLSEQLAVKPIQQLEKDYTLLQKQLKISSRNLKIYKLRQVQYIADINLFKEKIVQIQLELLEFKKDINSKNNIQFDQQQAVVNQFIQQFQVLYEQNLSLKQLSNDQNQQIQIIQEQLQIKVRESDLQKTNIQRAEWKQKELQQQIQLLDLDNEQFLEQIALLSSESTKFRKENNQLIQIQQQQTQQVQQFKEQSDINQQKLQNYDQMKLDLDKIIYTNELSLQTITQVQQENTLLKELTIQQQDSQAKSQKIIKDFNIKMQTLQKEFNDLKTNKDSSLQQFCSHFKIKEGEVYENYQLLKQKCLQQRNNIISLEIQNCNISGDKIADLQNNIHCNKVIQTDADMVFNLEKIHEDISMKDMQIQQQNLHINELQDQIKLYYNDIQSLKDEMKFKYQQYQQKLSKFEEKQKDLQIKSQLEKIIELEKLHQYWEKRARMLEKPKAISQSIVNKTLVKQ</sequence>
<feature type="coiled-coil region" evidence="1">
    <location>
        <begin position="354"/>
        <end position="381"/>
    </location>
</feature>
<name>V6LX52_9EUKA</name>
<dbReference type="EMBL" id="AUWU02000007">
    <property type="protein sequence ID" value="KAH0570446.1"/>
    <property type="molecule type" value="Genomic_DNA"/>
</dbReference>
<dbReference type="Proteomes" id="UP000018208">
    <property type="component" value="Unassembled WGS sequence"/>
</dbReference>
<gene>
    <name evidence="2" type="ORF">SS50377_10413</name>
    <name evidence="3" type="ORF">SS50377_26726</name>
</gene>
<proteinExistence type="predicted"/>
<feature type="coiled-coil region" evidence="1">
    <location>
        <begin position="585"/>
        <end position="637"/>
    </location>
</feature>
<accession>V6LX52</accession>
<dbReference type="AlphaFoldDB" id="V6LX52"/>
<keyword evidence="1" id="KW-0175">Coiled coil</keyword>
<organism evidence="2">
    <name type="scientific">Spironucleus salmonicida</name>
    <dbReference type="NCBI Taxonomy" id="348837"/>
    <lineage>
        <taxon>Eukaryota</taxon>
        <taxon>Metamonada</taxon>
        <taxon>Diplomonadida</taxon>
        <taxon>Hexamitidae</taxon>
        <taxon>Hexamitinae</taxon>
        <taxon>Spironucleus</taxon>
    </lineage>
</organism>
<reference evidence="2 3" key="1">
    <citation type="journal article" date="2014" name="PLoS Genet.">
        <title>The Genome of Spironucleus salmonicida Highlights a Fish Pathogen Adapted to Fluctuating Environments.</title>
        <authorList>
            <person name="Xu F."/>
            <person name="Jerlstrom-Hultqvist J."/>
            <person name="Einarsson E."/>
            <person name="Astvaldsson A."/>
            <person name="Svard S.G."/>
            <person name="Andersson J.O."/>
        </authorList>
    </citation>
    <scope>NUCLEOTIDE SEQUENCE</scope>
    <source>
        <strain evidence="3">ATCC 50377</strain>
    </source>
</reference>
<feature type="coiled-coil region" evidence="1">
    <location>
        <begin position="156"/>
        <end position="193"/>
    </location>
</feature>
<dbReference type="EMBL" id="KI545953">
    <property type="protein sequence ID" value="EST49197.1"/>
    <property type="molecule type" value="Genomic_DNA"/>
</dbReference>
<evidence type="ECO:0000313" key="4">
    <source>
        <dbReference type="Proteomes" id="UP000018208"/>
    </source>
</evidence>
<evidence type="ECO:0000313" key="3">
    <source>
        <dbReference type="EMBL" id="KAH0570446.1"/>
    </source>
</evidence>
<evidence type="ECO:0000256" key="1">
    <source>
        <dbReference type="SAM" id="Coils"/>
    </source>
</evidence>
<reference evidence="3" key="2">
    <citation type="submission" date="2020-12" db="EMBL/GenBank/DDBJ databases">
        <title>New Spironucleus salmonicida genome in near-complete chromosomes.</title>
        <authorList>
            <person name="Xu F."/>
            <person name="Kurt Z."/>
            <person name="Jimenez-Gonzalez A."/>
            <person name="Astvaldsson A."/>
            <person name="Andersson J.O."/>
            <person name="Svard S.G."/>
        </authorList>
    </citation>
    <scope>NUCLEOTIDE SEQUENCE</scope>
    <source>
        <strain evidence="3">ATCC 50377</strain>
    </source>
</reference>
<feature type="coiled-coil region" evidence="1">
    <location>
        <begin position="476"/>
        <end position="503"/>
    </location>
</feature>
<dbReference type="VEuPathDB" id="GiardiaDB:SS50377_26726"/>